<evidence type="ECO:0000256" key="2">
    <source>
        <dbReference type="SAM" id="Phobius"/>
    </source>
</evidence>
<dbReference type="EMBL" id="CP012404">
    <property type="protein sequence ID" value="ALG73974.1"/>
    <property type="molecule type" value="Genomic_DNA"/>
</dbReference>
<dbReference type="RefSeq" id="WP_045583709.1">
    <property type="nucleotide sequence ID" value="NZ_CP012404.1"/>
</dbReference>
<dbReference type="AlphaFoldDB" id="A0AAC9EY91"/>
<sequence length="65" mass="6563">MTSTAPEPQGGGRMFRREALDSLGATEDLDQPPTLASPRGLRLQLALAALCLAAAVAILMAAAGG</sequence>
<evidence type="ECO:0000256" key="1">
    <source>
        <dbReference type="SAM" id="MobiDB-lite"/>
    </source>
</evidence>
<evidence type="ECO:0000313" key="4">
    <source>
        <dbReference type="Proteomes" id="UP000069935"/>
    </source>
</evidence>
<accession>A0AAC9EY91</accession>
<protein>
    <submittedName>
        <fullName evidence="3">Uncharacterized protein</fullName>
    </submittedName>
</protein>
<dbReference type="Proteomes" id="UP000069935">
    <property type="component" value="Chromosome 4"/>
</dbReference>
<keyword evidence="2" id="KW-0812">Transmembrane</keyword>
<organism evidence="3 4">
    <name type="scientific">Azospirillum thiophilum</name>
    <dbReference type="NCBI Taxonomy" id="528244"/>
    <lineage>
        <taxon>Bacteria</taxon>
        <taxon>Pseudomonadati</taxon>
        <taxon>Pseudomonadota</taxon>
        <taxon>Alphaproteobacteria</taxon>
        <taxon>Rhodospirillales</taxon>
        <taxon>Azospirillaceae</taxon>
        <taxon>Azospirillum</taxon>
    </lineage>
</organism>
<name>A0AAC9EY91_9PROT</name>
<gene>
    <name evidence="3" type="ORF">AL072_23360</name>
</gene>
<evidence type="ECO:0000313" key="3">
    <source>
        <dbReference type="EMBL" id="ALG73974.1"/>
    </source>
</evidence>
<keyword evidence="4" id="KW-1185">Reference proteome</keyword>
<proteinExistence type="predicted"/>
<keyword evidence="2" id="KW-1133">Transmembrane helix</keyword>
<reference evidence="4" key="1">
    <citation type="submission" date="2015-08" db="EMBL/GenBank/DDBJ databases">
        <title>Complete Genome Sequence of Azospirillum thiophilum BV-S.</title>
        <authorList>
            <person name="Fomenkov A."/>
            <person name="Vincze T."/>
            <person name="Grabovich M."/>
            <person name="Dubinina G."/>
            <person name="Orlova M."/>
            <person name="Belousova E."/>
            <person name="Roberts R.J."/>
        </authorList>
    </citation>
    <scope>NUCLEOTIDE SEQUENCE [LARGE SCALE GENOMIC DNA]</scope>
    <source>
        <strain evidence="4">BV-S</strain>
    </source>
</reference>
<feature type="transmembrane region" description="Helical" evidence="2">
    <location>
        <begin position="43"/>
        <end position="63"/>
    </location>
</feature>
<reference evidence="3 4" key="2">
    <citation type="journal article" date="2016" name="Genome Announc.">
        <title>Complete Genome Sequence of a Strain of Azospirillum thiophilum Isolated from a Sulfide Spring.</title>
        <authorList>
            <person name="Fomenkov A."/>
            <person name="Vincze T."/>
            <person name="Grabovich M."/>
            <person name="Anton B.P."/>
            <person name="Dubinina G."/>
            <person name="Orlova M."/>
            <person name="Belousova E."/>
            <person name="Roberts R.J."/>
        </authorList>
    </citation>
    <scope>NUCLEOTIDE SEQUENCE [LARGE SCALE GENOMIC DNA]</scope>
    <source>
        <strain evidence="3 4">BV-S</strain>
    </source>
</reference>
<feature type="region of interest" description="Disordered" evidence="1">
    <location>
        <begin position="1"/>
        <end position="34"/>
    </location>
</feature>
<keyword evidence="2" id="KW-0472">Membrane</keyword>
<dbReference type="KEGG" id="ati:AL072_23360"/>